<feature type="transmembrane region" description="Helical" evidence="4">
    <location>
        <begin position="111"/>
        <end position="129"/>
    </location>
</feature>
<evidence type="ECO:0000313" key="7">
    <source>
        <dbReference type="Proteomes" id="UP000215590"/>
    </source>
</evidence>
<feature type="transmembrane region" description="Helical" evidence="4">
    <location>
        <begin position="177"/>
        <end position="197"/>
    </location>
</feature>
<feature type="transmembrane region" description="Helical" evidence="4">
    <location>
        <begin position="289"/>
        <end position="308"/>
    </location>
</feature>
<feature type="transmembrane region" description="Helical" evidence="4">
    <location>
        <begin position="314"/>
        <end position="335"/>
    </location>
</feature>
<dbReference type="SUPFAM" id="SSF103473">
    <property type="entry name" value="MFS general substrate transporter"/>
    <property type="match status" value="1"/>
</dbReference>
<dbReference type="PANTHER" id="PTHR43129">
    <property type="entry name" value="FOSMIDOMYCIN RESISTANCE PROTEIN"/>
    <property type="match status" value="1"/>
</dbReference>
<feature type="transmembrane region" description="Helical" evidence="4">
    <location>
        <begin position="150"/>
        <end position="171"/>
    </location>
</feature>
<proteinExistence type="predicted"/>
<evidence type="ECO:0000313" key="6">
    <source>
        <dbReference type="EMBL" id="OYR18704.1"/>
    </source>
</evidence>
<dbReference type="Proteomes" id="UP000215590">
    <property type="component" value="Unassembled WGS sequence"/>
</dbReference>
<dbReference type="Pfam" id="PF07690">
    <property type="entry name" value="MFS_1"/>
    <property type="match status" value="1"/>
</dbReference>
<feature type="transmembrane region" description="Helical" evidence="4">
    <location>
        <begin position="376"/>
        <end position="394"/>
    </location>
</feature>
<dbReference type="GO" id="GO:0005886">
    <property type="term" value="C:plasma membrane"/>
    <property type="evidence" value="ECO:0007669"/>
    <property type="project" value="TreeGrafter"/>
</dbReference>
<keyword evidence="3 4" id="KW-0472">Membrane</keyword>
<protein>
    <submittedName>
        <fullName evidence="6">Fosmidomycin resistance protein</fullName>
    </submittedName>
</protein>
<feature type="domain" description="Major facilitator superfamily (MFS) profile" evidence="5">
    <location>
        <begin position="21"/>
        <end position="400"/>
    </location>
</feature>
<organism evidence="6 7">
    <name type="scientific">Brucella thiophenivorans</name>
    <dbReference type="NCBI Taxonomy" id="571255"/>
    <lineage>
        <taxon>Bacteria</taxon>
        <taxon>Pseudomonadati</taxon>
        <taxon>Pseudomonadota</taxon>
        <taxon>Alphaproteobacteria</taxon>
        <taxon>Hyphomicrobiales</taxon>
        <taxon>Brucellaceae</taxon>
        <taxon>Brucella/Ochrobactrum group</taxon>
        <taxon>Brucella</taxon>
    </lineage>
</organism>
<dbReference type="EMBL" id="NNRJ01000019">
    <property type="protein sequence ID" value="OYR18704.1"/>
    <property type="molecule type" value="Genomic_DNA"/>
</dbReference>
<dbReference type="InterPro" id="IPR011701">
    <property type="entry name" value="MFS"/>
</dbReference>
<evidence type="ECO:0000256" key="3">
    <source>
        <dbReference type="ARBA" id="ARBA00023136"/>
    </source>
</evidence>
<dbReference type="GO" id="GO:0022857">
    <property type="term" value="F:transmembrane transporter activity"/>
    <property type="evidence" value="ECO:0007669"/>
    <property type="project" value="InterPro"/>
</dbReference>
<dbReference type="RefSeq" id="WP_094506841.1">
    <property type="nucleotide sequence ID" value="NZ_JBHEEK010000004.1"/>
</dbReference>
<name>A0A256FV42_9HYPH</name>
<feature type="transmembrane region" description="Helical" evidence="4">
    <location>
        <begin position="347"/>
        <end position="370"/>
    </location>
</feature>
<feature type="transmembrane region" description="Helical" evidence="4">
    <location>
        <begin position="12"/>
        <end position="32"/>
    </location>
</feature>
<dbReference type="InterPro" id="IPR020846">
    <property type="entry name" value="MFS_dom"/>
</dbReference>
<accession>A0A256FV42</accession>
<dbReference type="InterPro" id="IPR036259">
    <property type="entry name" value="MFS_trans_sf"/>
</dbReference>
<dbReference type="OrthoDB" id="9770492at2"/>
<sequence>MSTNAAEQPSESSANNTVLAIILATSMGHFLNDMMQSLLPAIYPMLKDNYSLSFWQIGLLTFTFQVTASILQPIVGIYTDRRPMPYSLPFGMGCTLIGLILLATAHHYSALLLGAAFIGFGSSVFHPEAARVARLASGGRHGFAQSMFQVGGNFGSSIGPLLAAFIVLPFGQASVSWFSIAALIGMALLWYVGNWYNQHNLANKHKPKADKTLPLPRNKVIASIGVLALLIFTKYVYMASLTSYYTFYTISHFGVTVQASQLLLFLFLGAVAAGTIVGGPIGDKIGTRTVIWVSILGILPFTLALPYANLEVTAILTVIIGFVLASAFPAIIVFAQELLPGRVGMVSGLFFGLAFGIAGIAAALLGIVADRTSIEFVYQICSYLPLLGLLTIFLPKMQKAR</sequence>
<evidence type="ECO:0000256" key="2">
    <source>
        <dbReference type="ARBA" id="ARBA00022989"/>
    </source>
</evidence>
<feature type="transmembrane region" description="Helical" evidence="4">
    <location>
        <begin position="257"/>
        <end position="277"/>
    </location>
</feature>
<dbReference type="Gene3D" id="1.20.1250.20">
    <property type="entry name" value="MFS general substrate transporter like domains"/>
    <property type="match status" value="2"/>
</dbReference>
<feature type="transmembrane region" description="Helical" evidence="4">
    <location>
        <begin position="86"/>
        <end position="105"/>
    </location>
</feature>
<reference evidence="6 7" key="1">
    <citation type="submission" date="2017-07" db="EMBL/GenBank/DDBJ databases">
        <title>Phylogenetic study on the rhizospheric bacterium Ochrobactrum sp. A44.</title>
        <authorList>
            <person name="Krzyzanowska D.M."/>
            <person name="Ossowicki A."/>
            <person name="Rajewska M."/>
            <person name="Maciag T."/>
            <person name="Kaczynski Z."/>
            <person name="Czerwicka M."/>
            <person name="Jafra S."/>
        </authorList>
    </citation>
    <scope>NUCLEOTIDE SEQUENCE [LARGE SCALE GENOMIC DNA]</scope>
    <source>
        <strain evidence="6 7">DSM 7216</strain>
    </source>
</reference>
<feature type="transmembrane region" description="Helical" evidence="4">
    <location>
        <begin position="218"/>
        <end position="237"/>
    </location>
</feature>
<keyword evidence="1 4" id="KW-0812">Transmembrane</keyword>
<keyword evidence="2 4" id="KW-1133">Transmembrane helix</keyword>
<evidence type="ECO:0000256" key="4">
    <source>
        <dbReference type="SAM" id="Phobius"/>
    </source>
</evidence>
<feature type="transmembrane region" description="Helical" evidence="4">
    <location>
        <begin position="52"/>
        <end position="74"/>
    </location>
</feature>
<gene>
    <name evidence="6" type="primary">fsr</name>
    <name evidence="6" type="ORF">CEV31_2038</name>
</gene>
<comment type="caution">
    <text evidence="6">The sequence shown here is derived from an EMBL/GenBank/DDBJ whole genome shotgun (WGS) entry which is preliminary data.</text>
</comment>
<evidence type="ECO:0000256" key="1">
    <source>
        <dbReference type="ARBA" id="ARBA00022692"/>
    </source>
</evidence>
<dbReference type="PROSITE" id="PS50850">
    <property type="entry name" value="MFS"/>
    <property type="match status" value="1"/>
</dbReference>
<keyword evidence="7" id="KW-1185">Reference proteome</keyword>
<dbReference type="AlphaFoldDB" id="A0A256FV42"/>
<dbReference type="PANTHER" id="PTHR43129:SF1">
    <property type="entry name" value="FOSMIDOMYCIN RESISTANCE PROTEIN"/>
    <property type="match status" value="1"/>
</dbReference>
<evidence type="ECO:0000259" key="5">
    <source>
        <dbReference type="PROSITE" id="PS50850"/>
    </source>
</evidence>
<dbReference type="CDD" id="cd17478">
    <property type="entry name" value="MFS_FsR"/>
    <property type="match status" value="1"/>
</dbReference>